<comment type="caution">
    <text evidence="4">The sequence shown here is derived from an EMBL/GenBank/DDBJ whole genome shotgun (WGS) entry which is preliminary data.</text>
</comment>
<dbReference type="Gene3D" id="1.10.555.10">
    <property type="entry name" value="Rho GTPase activation protein"/>
    <property type="match status" value="1"/>
</dbReference>
<gene>
    <name evidence="4" type="ORF">M0813_28673</name>
</gene>
<evidence type="ECO:0000256" key="1">
    <source>
        <dbReference type="ARBA" id="ARBA00022468"/>
    </source>
</evidence>
<dbReference type="SUPFAM" id="SSF48350">
    <property type="entry name" value="GTPase activation domain, GAP"/>
    <property type="match status" value="1"/>
</dbReference>
<feature type="compositionally biased region" description="Basic and acidic residues" evidence="2">
    <location>
        <begin position="288"/>
        <end position="333"/>
    </location>
</feature>
<protein>
    <submittedName>
        <fullName evidence="4">Rho/rac/cdc gtpase-activating protein</fullName>
    </submittedName>
</protein>
<organism evidence="4 5">
    <name type="scientific">Anaeramoeba flamelloides</name>
    <dbReference type="NCBI Taxonomy" id="1746091"/>
    <lineage>
        <taxon>Eukaryota</taxon>
        <taxon>Metamonada</taxon>
        <taxon>Anaeramoebidae</taxon>
        <taxon>Anaeramoeba</taxon>
    </lineage>
</organism>
<feature type="region of interest" description="Disordered" evidence="2">
    <location>
        <begin position="227"/>
        <end position="249"/>
    </location>
</feature>
<sequence length="394" mass="44899">MLKTGGETPQVLVELTNELQKKGLLEVGIFRVPGSVSQVNKMRHEIDLNGNFDFSSCNDPNALSGLLKLFLRELPNPLFTFDLFLQWETVSEIHLIRELVCELPKIHRSVLKTFVEFFVKVNEKSKINKMNSNNLAKVIGPNLSRSRVNYVGYGAVKAFEKMILNYEEIFCKPIEKLKKNETSFVSGKLEMGAISRKNKSNNNNNYNQNNFVLDFEKLSQLREEIKLSENKSNKKNSNPNDSPEITRNIPNIRIAGTSYNLRRKKTVREIVISQDIDEIEKDQIEKDQIEKDKNEKDKSEKDETKKDKIEKSETKKDKINDIILKKSNSKHDTNTISVSIPSTSTDSDSDSKSHVNNKSKLKKYSNSSLSDKSNLIVSNCDISGDLITTSESEK</sequence>
<dbReference type="PANTHER" id="PTHR23176:SF0">
    <property type="entry name" value="RHO GTPASE ACTIVATING PROTEIN AT 19D, ISOFORM D"/>
    <property type="match status" value="1"/>
</dbReference>
<dbReference type="InterPro" id="IPR050729">
    <property type="entry name" value="Rho-GAP"/>
</dbReference>
<keyword evidence="5" id="KW-1185">Reference proteome</keyword>
<accession>A0ABQ8XRZ8</accession>
<dbReference type="SMART" id="SM00324">
    <property type="entry name" value="RhoGAP"/>
    <property type="match status" value="1"/>
</dbReference>
<feature type="region of interest" description="Disordered" evidence="2">
    <location>
        <begin position="288"/>
        <end position="370"/>
    </location>
</feature>
<dbReference type="EMBL" id="JAOAOG010000260">
    <property type="protein sequence ID" value="KAJ6235392.1"/>
    <property type="molecule type" value="Genomic_DNA"/>
</dbReference>
<dbReference type="PANTHER" id="PTHR23176">
    <property type="entry name" value="RHO/RAC/CDC GTPASE-ACTIVATING PROTEIN"/>
    <property type="match status" value="1"/>
</dbReference>
<reference evidence="4" key="1">
    <citation type="submission" date="2022-08" db="EMBL/GenBank/DDBJ databases">
        <title>Novel sulfate-reducing endosymbionts in the free-living metamonad Anaeramoeba.</title>
        <authorList>
            <person name="Jerlstrom-Hultqvist J."/>
            <person name="Cepicka I."/>
            <person name="Gallot-Lavallee L."/>
            <person name="Salas-Leiva D."/>
            <person name="Curtis B.A."/>
            <person name="Zahonova K."/>
            <person name="Pipaliya S."/>
            <person name="Dacks J."/>
            <person name="Roger A.J."/>
        </authorList>
    </citation>
    <scope>NUCLEOTIDE SEQUENCE</scope>
    <source>
        <strain evidence="4">Schooner1</strain>
    </source>
</reference>
<proteinExistence type="predicted"/>
<dbReference type="CDD" id="cd00159">
    <property type="entry name" value="RhoGAP"/>
    <property type="match status" value="1"/>
</dbReference>
<name>A0ABQ8XRZ8_9EUKA</name>
<dbReference type="PROSITE" id="PS50238">
    <property type="entry name" value="RHOGAP"/>
    <property type="match status" value="1"/>
</dbReference>
<evidence type="ECO:0000259" key="3">
    <source>
        <dbReference type="PROSITE" id="PS50238"/>
    </source>
</evidence>
<evidence type="ECO:0000256" key="2">
    <source>
        <dbReference type="SAM" id="MobiDB-lite"/>
    </source>
</evidence>
<dbReference type="InterPro" id="IPR008936">
    <property type="entry name" value="Rho_GTPase_activation_prot"/>
</dbReference>
<evidence type="ECO:0000313" key="4">
    <source>
        <dbReference type="EMBL" id="KAJ6235392.1"/>
    </source>
</evidence>
<keyword evidence="1" id="KW-0343">GTPase activation</keyword>
<evidence type="ECO:0000313" key="5">
    <source>
        <dbReference type="Proteomes" id="UP001150062"/>
    </source>
</evidence>
<dbReference type="Pfam" id="PF00620">
    <property type="entry name" value="RhoGAP"/>
    <property type="match status" value="1"/>
</dbReference>
<feature type="compositionally biased region" description="Low complexity" evidence="2">
    <location>
        <begin position="335"/>
        <end position="346"/>
    </location>
</feature>
<dbReference type="InterPro" id="IPR000198">
    <property type="entry name" value="RhoGAP_dom"/>
</dbReference>
<dbReference type="Proteomes" id="UP001150062">
    <property type="component" value="Unassembled WGS sequence"/>
</dbReference>
<feature type="domain" description="Rho-GAP" evidence="3">
    <location>
        <begin position="1"/>
        <end position="170"/>
    </location>
</feature>